<evidence type="ECO:0000256" key="1">
    <source>
        <dbReference type="SAM" id="MobiDB-lite"/>
    </source>
</evidence>
<dbReference type="InterPro" id="IPR036465">
    <property type="entry name" value="vWFA_dom_sf"/>
</dbReference>
<dbReference type="SMART" id="SM00327">
    <property type="entry name" value="VWA"/>
    <property type="match status" value="1"/>
</dbReference>
<dbReference type="EMBL" id="CP002026">
    <property type="protein sequence ID" value="ADH88472.1"/>
    <property type="molecule type" value="Genomic_DNA"/>
</dbReference>
<dbReference type="InterPro" id="IPR002035">
    <property type="entry name" value="VWF_A"/>
</dbReference>
<dbReference type="Proteomes" id="UP000006633">
    <property type="component" value="Chromosome"/>
</dbReference>
<dbReference type="KEGG" id="sno:Snov_1153"/>
<feature type="domain" description="VWFA" evidence="2">
    <location>
        <begin position="448"/>
        <end position="634"/>
    </location>
</feature>
<gene>
    <name evidence="3" type="ordered locus">Snov_1153</name>
</gene>
<sequence length="636" mass="70221">MSILEPEEFVGEHWHRLVGGVSTYRRHPRAAVSLATMRTRLGVLYRALGGDGAIRIAESAPVASRHRLSLIERIGLGTEKMSLPILDAATLRLPGTIDVFPDRANNEALYEWLAAWFAHAVPVVEDDGDPLRNDLCRLRAAVGTTRATLTAWPGLGRHYQRLREATLAVRPERSLPPHEANLEDAIRAVLGGRRDVTNPYLHAIEDPAFDLSDVKAPRGYRTFLPVPLFGDIHGGAAAPSPDDDGEAEGRSVSVDAKRRRAERRETDQSDRSDPLCFHRFETIFAVAEMVNVNRKVDDDDEEGARQAADDLAELTIGANRRRSAVRLKMDLDLAPAEADGAALTQGLTYPEWDWKKAAYRPDHCRVYAGPAAEQGEDWEPDAAMQRRIAAVRRQFEALRPKRLVLHGQPDGDDLDLSALVRAVADRHAGGIGSERVFTAARALERDLSLAVLMDVSLSTDAWIGAHRVLDVEKGALLALTHGLTACGDEHAIYTFTSRRRTSVTVSTVKGFEEPLNPAILRRIMALSPGQYTRMGAAVRHVAKALAERPQRHRLLLLLTDGKPNDIDYYEGRYGIEDTRAAIREARKQGLTVFGVTVDGEARDYFPYLFGKGGYAIVPDAERLPTALPAIYRQLIG</sequence>
<dbReference type="OrthoDB" id="9758211at2"/>
<dbReference type="RefSeq" id="WP_013165977.1">
    <property type="nucleotide sequence ID" value="NC_014217.1"/>
</dbReference>
<accession>D7A7M4</accession>
<keyword evidence="4" id="KW-1185">Reference proteome</keyword>
<dbReference type="PANTHER" id="PTHR41248:SF1">
    <property type="entry name" value="NORD PROTEIN"/>
    <property type="match status" value="1"/>
</dbReference>
<name>D7A7M4_ANCN5</name>
<dbReference type="InterPro" id="IPR051928">
    <property type="entry name" value="NorD/CobT"/>
</dbReference>
<dbReference type="eggNOG" id="COG4548">
    <property type="taxonomic scope" value="Bacteria"/>
</dbReference>
<dbReference type="AlphaFoldDB" id="D7A7M4"/>
<dbReference type="SUPFAM" id="SSF53300">
    <property type="entry name" value="vWA-like"/>
    <property type="match status" value="1"/>
</dbReference>
<dbReference type="PANTHER" id="PTHR41248">
    <property type="entry name" value="NORD PROTEIN"/>
    <property type="match status" value="1"/>
</dbReference>
<organism evidence="3 4">
    <name type="scientific">Ancylobacter novellus (strain ATCC 8093 / DSM 506 / JCM 20403 / CCM 1077 / IAM 12100 / NBRC 12443 / NCIMB 10456)</name>
    <name type="common">Starkeya novella</name>
    <dbReference type="NCBI Taxonomy" id="639283"/>
    <lineage>
        <taxon>Bacteria</taxon>
        <taxon>Pseudomonadati</taxon>
        <taxon>Pseudomonadota</taxon>
        <taxon>Alphaproteobacteria</taxon>
        <taxon>Hyphomicrobiales</taxon>
        <taxon>Xanthobacteraceae</taxon>
        <taxon>Ancylobacter</taxon>
    </lineage>
</organism>
<dbReference type="Gene3D" id="3.40.50.410">
    <property type="entry name" value="von Willebrand factor, type A domain"/>
    <property type="match status" value="1"/>
</dbReference>
<dbReference type="HOGENOM" id="CLU_024042_0_0_5"/>
<dbReference type="CDD" id="cd01454">
    <property type="entry name" value="vWA_norD_type"/>
    <property type="match status" value="1"/>
</dbReference>
<reference evidence="3 4" key="1">
    <citation type="journal article" date="2012" name="Stand. Genomic Sci.">
        <title>Complete genome sequence of the facultatively chemolithoautotrophic and methylotrophic alpha Proteobacterium Starkeya novella type strain (ATCC 8093(T)).</title>
        <authorList>
            <person name="Kappler U."/>
            <person name="Davenport K."/>
            <person name="Beatson S."/>
            <person name="Lucas S."/>
            <person name="Lapidus A."/>
            <person name="Copeland A."/>
            <person name="Berry K.W."/>
            <person name="Glavina Del Rio T."/>
            <person name="Hammon N."/>
            <person name="Dalin E."/>
            <person name="Tice H."/>
            <person name="Pitluck S."/>
            <person name="Richardson P."/>
            <person name="Bruce D."/>
            <person name="Goodwin L.A."/>
            <person name="Han C."/>
            <person name="Tapia R."/>
            <person name="Detter J.C."/>
            <person name="Chang Y.J."/>
            <person name="Jeffries C.D."/>
            <person name="Land M."/>
            <person name="Hauser L."/>
            <person name="Kyrpides N.C."/>
            <person name="Goker M."/>
            <person name="Ivanova N."/>
            <person name="Klenk H.P."/>
            <person name="Woyke T."/>
        </authorList>
    </citation>
    <scope>NUCLEOTIDE SEQUENCE [LARGE SCALE GENOMIC DNA]</scope>
    <source>
        <strain evidence="4">ATCC 8093 / DSM 506 / JCM 20403 / CCM 1077 / IAM 12100 / NBRC 12443 / NCIMB 10456</strain>
    </source>
</reference>
<dbReference type="Pfam" id="PF00092">
    <property type="entry name" value="VWA"/>
    <property type="match status" value="1"/>
</dbReference>
<protein>
    <submittedName>
        <fullName evidence="3">von Willebrand factor type A</fullName>
    </submittedName>
</protein>
<feature type="compositionally biased region" description="Basic and acidic residues" evidence="1">
    <location>
        <begin position="262"/>
        <end position="272"/>
    </location>
</feature>
<evidence type="ECO:0000313" key="3">
    <source>
        <dbReference type="EMBL" id="ADH88472.1"/>
    </source>
</evidence>
<dbReference type="STRING" id="639283.Snov_1153"/>
<evidence type="ECO:0000259" key="2">
    <source>
        <dbReference type="PROSITE" id="PS50234"/>
    </source>
</evidence>
<proteinExistence type="predicted"/>
<feature type="region of interest" description="Disordered" evidence="1">
    <location>
        <begin position="234"/>
        <end position="272"/>
    </location>
</feature>
<dbReference type="PROSITE" id="PS50234">
    <property type="entry name" value="VWFA"/>
    <property type="match status" value="1"/>
</dbReference>
<evidence type="ECO:0000313" key="4">
    <source>
        <dbReference type="Proteomes" id="UP000006633"/>
    </source>
</evidence>